<feature type="region of interest" description="Disordered" evidence="6">
    <location>
        <begin position="960"/>
        <end position="981"/>
    </location>
</feature>
<proteinExistence type="inferred from homology"/>
<feature type="compositionally biased region" description="Low complexity" evidence="6">
    <location>
        <begin position="1087"/>
        <end position="1098"/>
    </location>
</feature>
<dbReference type="PANTHER" id="PTHR10019">
    <property type="entry name" value="SNF5"/>
    <property type="match status" value="1"/>
</dbReference>
<keyword evidence="5" id="KW-0539">Nucleus</keyword>
<feature type="compositionally biased region" description="Polar residues" evidence="6">
    <location>
        <begin position="168"/>
        <end position="179"/>
    </location>
</feature>
<comment type="subcellular location">
    <subcellularLocation>
        <location evidence="1">Nucleus</location>
    </subcellularLocation>
</comment>
<feature type="region of interest" description="Disordered" evidence="6">
    <location>
        <begin position="1"/>
        <end position="22"/>
    </location>
</feature>
<evidence type="ECO:0000256" key="5">
    <source>
        <dbReference type="ARBA" id="ARBA00023242"/>
    </source>
</evidence>
<dbReference type="EMBL" id="MU128944">
    <property type="protein sequence ID" value="KAF9516045.1"/>
    <property type="molecule type" value="Genomic_DNA"/>
</dbReference>
<feature type="region of interest" description="Disordered" evidence="6">
    <location>
        <begin position="1206"/>
        <end position="1332"/>
    </location>
</feature>
<evidence type="ECO:0000256" key="3">
    <source>
        <dbReference type="ARBA" id="ARBA00023015"/>
    </source>
</evidence>
<comment type="similarity">
    <text evidence="2">Belongs to the SNF5 family.</text>
</comment>
<feature type="compositionally biased region" description="Low complexity" evidence="6">
    <location>
        <begin position="185"/>
        <end position="204"/>
    </location>
</feature>
<dbReference type="OrthoDB" id="515064at2759"/>
<dbReference type="Pfam" id="PF04855">
    <property type="entry name" value="SNF5"/>
    <property type="match status" value="1"/>
</dbReference>
<keyword evidence="8" id="KW-1185">Reference proteome</keyword>
<organism evidence="7 8">
    <name type="scientific">Hydnum rufescens UP504</name>
    <dbReference type="NCBI Taxonomy" id="1448309"/>
    <lineage>
        <taxon>Eukaryota</taxon>
        <taxon>Fungi</taxon>
        <taxon>Dikarya</taxon>
        <taxon>Basidiomycota</taxon>
        <taxon>Agaricomycotina</taxon>
        <taxon>Agaricomycetes</taxon>
        <taxon>Cantharellales</taxon>
        <taxon>Hydnaceae</taxon>
        <taxon>Hydnum</taxon>
    </lineage>
</organism>
<feature type="region of interest" description="Disordered" evidence="6">
    <location>
        <begin position="1018"/>
        <end position="1111"/>
    </location>
</feature>
<dbReference type="GO" id="GO:0000228">
    <property type="term" value="C:nuclear chromosome"/>
    <property type="evidence" value="ECO:0007669"/>
    <property type="project" value="InterPro"/>
</dbReference>
<evidence type="ECO:0000313" key="7">
    <source>
        <dbReference type="EMBL" id="KAF9516045.1"/>
    </source>
</evidence>
<feature type="compositionally biased region" description="Basic and acidic residues" evidence="6">
    <location>
        <begin position="744"/>
        <end position="757"/>
    </location>
</feature>
<dbReference type="Proteomes" id="UP000886523">
    <property type="component" value="Unassembled WGS sequence"/>
</dbReference>
<feature type="region of interest" description="Disordered" evidence="6">
    <location>
        <begin position="1354"/>
        <end position="1384"/>
    </location>
</feature>
<dbReference type="GO" id="GO:0006338">
    <property type="term" value="P:chromatin remodeling"/>
    <property type="evidence" value="ECO:0007669"/>
    <property type="project" value="InterPro"/>
</dbReference>
<feature type="compositionally biased region" description="Polar residues" evidence="6">
    <location>
        <begin position="223"/>
        <end position="237"/>
    </location>
</feature>
<dbReference type="InterPro" id="IPR006939">
    <property type="entry name" value="SNF5"/>
</dbReference>
<feature type="region of interest" description="Disordered" evidence="6">
    <location>
        <begin position="49"/>
        <end position="102"/>
    </location>
</feature>
<feature type="region of interest" description="Disordered" evidence="6">
    <location>
        <begin position="163"/>
        <end position="252"/>
    </location>
</feature>
<evidence type="ECO:0000256" key="2">
    <source>
        <dbReference type="ARBA" id="ARBA00010239"/>
    </source>
</evidence>
<evidence type="ECO:0008006" key="9">
    <source>
        <dbReference type="Google" id="ProtNLM"/>
    </source>
</evidence>
<reference evidence="7" key="1">
    <citation type="journal article" date="2020" name="Nat. Commun.">
        <title>Large-scale genome sequencing of mycorrhizal fungi provides insights into the early evolution of symbiotic traits.</title>
        <authorList>
            <person name="Miyauchi S."/>
            <person name="Kiss E."/>
            <person name="Kuo A."/>
            <person name="Drula E."/>
            <person name="Kohler A."/>
            <person name="Sanchez-Garcia M."/>
            <person name="Morin E."/>
            <person name="Andreopoulos B."/>
            <person name="Barry K.W."/>
            <person name="Bonito G."/>
            <person name="Buee M."/>
            <person name="Carver A."/>
            <person name="Chen C."/>
            <person name="Cichocki N."/>
            <person name="Clum A."/>
            <person name="Culley D."/>
            <person name="Crous P.W."/>
            <person name="Fauchery L."/>
            <person name="Girlanda M."/>
            <person name="Hayes R.D."/>
            <person name="Keri Z."/>
            <person name="LaButti K."/>
            <person name="Lipzen A."/>
            <person name="Lombard V."/>
            <person name="Magnuson J."/>
            <person name="Maillard F."/>
            <person name="Murat C."/>
            <person name="Nolan M."/>
            <person name="Ohm R.A."/>
            <person name="Pangilinan J."/>
            <person name="Pereira M.F."/>
            <person name="Perotto S."/>
            <person name="Peter M."/>
            <person name="Pfister S."/>
            <person name="Riley R."/>
            <person name="Sitrit Y."/>
            <person name="Stielow J.B."/>
            <person name="Szollosi G."/>
            <person name="Zifcakova L."/>
            <person name="Stursova M."/>
            <person name="Spatafora J.W."/>
            <person name="Tedersoo L."/>
            <person name="Vaario L.M."/>
            <person name="Yamada A."/>
            <person name="Yan M."/>
            <person name="Wang P."/>
            <person name="Xu J."/>
            <person name="Bruns T."/>
            <person name="Baldrian P."/>
            <person name="Vilgalys R."/>
            <person name="Dunand C."/>
            <person name="Henrissat B."/>
            <person name="Grigoriev I.V."/>
            <person name="Hibbett D."/>
            <person name="Nagy L.G."/>
            <person name="Martin F.M."/>
        </authorList>
    </citation>
    <scope>NUCLEOTIDE SEQUENCE</scope>
    <source>
        <strain evidence="7">UP504</strain>
    </source>
</reference>
<protein>
    <recommendedName>
        <fullName evidence="9">SNF5-domain-containing protein</fullName>
    </recommendedName>
</protein>
<evidence type="ECO:0000256" key="4">
    <source>
        <dbReference type="ARBA" id="ARBA00023163"/>
    </source>
</evidence>
<name>A0A9P6B326_9AGAM</name>
<feature type="compositionally biased region" description="Low complexity" evidence="6">
    <location>
        <begin position="49"/>
        <end position="78"/>
    </location>
</feature>
<feature type="compositionally biased region" description="Polar residues" evidence="6">
    <location>
        <begin position="79"/>
        <end position="90"/>
    </location>
</feature>
<keyword evidence="3" id="KW-0805">Transcription regulation</keyword>
<feature type="compositionally biased region" description="Acidic residues" evidence="6">
    <location>
        <begin position="1222"/>
        <end position="1233"/>
    </location>
</feature>
<feature type="compositionally biased region" description="Basic and acidic residues" evidence="6">
    <location>
        <begin position="1354"/>
        <end position="1364"/>
    </location>
</feature>
<feature type="region of interest" description="Disordered" evidence="6">
    <location>
        <begin position="598"/>
        <end position="622"/>
    </location>
</feature>
<evidence type="ECO:0000313" key="8">
    <source>
        <dbReference type="Proteomes" id="UP000886523"/>
    </source>
</evidence>
<feature type="region of interest" description="Disordered" evidence="6">
    <location>
        <begin position="1420"/>
        <end position="1444"/>
    </location>
</feature>
<gene>
    <name evidence="7" type="ORF">BS47DRAFT_1341372</name>
</gene>
<feature type="compositionally biased region" description="Pro residues" evidence="6">
    <location>
        <begin position="1370"/>
        <end position="1382"/>
    </location>
</feature>
<feature type="compositionally biased region" description="Pro residues" evidence="6">
    <location>
        <begin position="1272"/>
        <end position="1284"/>
    </location>
</feature>
<feature type="region of interest" description="Disordered" evidence="6">
    <location>
        <begin position="392"/>
        <end position="411"/>
    </location>
</feature>
<evidence type="ECO:0000256" key="6">
    <source>
        <dbReference type="SAM" id="MobiDB-lite"/>
    </source>
</evidence>
<feature type="region of interest" description="Disordered" evidence="6">
    <location>
        <begin position="269"/>
        <end position="298"/>
    </location>
</feature>
<feature type="region of interest" description="Disordered" evidence="6">
    <location>
        <begin position="744"/>
        <end position="794"/>
    </location>
</feature>
<sequence>MMNNANYYVPTHQQQVGQVQASTNPQQLQELQAKALMQDYRKQQLQQQQQQIQQQQQQPPNLAQQHQHQPHQQQHQQQVSSGSSRPTSAAGQPGPVDANGRPFNQQMAVSQLAASQMTPSQLIASPRIQRQQAQFPMYNNQYQARPGAQPNSAALAQLHLIQQRQQQRPNTTGGSTPTANGGALPLHTPQQHQVPTPTQQQHPPNNSVNIAQMRRGAGITMGTPGSLSSPMSRTTSGGIPHDFSMPSSQQLPATQSIASFNGTPSIARAIVGNPSIPSASMSQMSMLQQQHQQHQQLRATTVSLPGAAPMPQHQQLQANSGLGNLTGAALSSLSQMSNSGKMLPPPMRVQKSPPPGPPFLTNGSTAIPPPLAQQMPPPPPPPSIVQPIMPGALSGPFSSDHPSHLGQPQGQPLSLLQQLAQIEAIQRQQSSQPATQAPLKPLQLPASTSLPTTAISKQHHLLAGHHMLPPGARPKPGGLTTRNQAVVVQTLSQIHPALRAVNQGVTQVRVLPVPTSPSDTTHGGTLPTLTDMDLARVKGFMKMDETYEITWRESRERMDTELEEVGGKSKWWEKDISIPDVGGEDRRSRMDLLWPSESRRAREKRKDRKEIKLPRPSRAAARKPEELIPIRIEIEHEHQRLRETFVWNLNDPLVTPELFAQTTCDDLDLPSAFVTQFAAQVKQQLSEYSMHKLEFPSPMDVDNDDTKNAVLIRGKLAPEDEIWWSRWRKRLRVDEEGGFVGMDVDEKSTPVADEEKINNPALSPLVTPKVGKTKKTPIPAEDPDESKPSIDVDSDDEDEINYELRILIKLDITVGSINLSDQFEWDVNDVDNSPETFAEVYACDLGLTGDFKTAIAHSIREQVHVHQKSLAIIGHPFDGTSVQDEDLKSAFLPVVKKATRTLDDSDSYMPVLHHLTESEIERVEKEREKEIKRKKRQGRARTRLAMPDRDPLKTQRTIPGATEVHNGMPPPSTVTIGSSRRAAAQAASATIASLAASENSDRPYGALLPPVIHVDRHAQQAPTPPAIVPPPKPTKRQKVVHLRAPTLPQDVYTPRAKLSLSHRTASTSLRPPAPARSVKKNRGDGEASSSARTPSATPVKQTPTSRAAAAKEMNDAKIKEYAEGLHPVMINGKWHCSVCGCPEDIAIGRRKGPLGEKTMCGDCGKYYHRHRRPNDAVEYNTDPEFHLAKRGGARIAAAAMAAAAATAETPVSLPPADTPMSSEDEDEDDEEDVPLATRNRSKQSSVNRILSPELSDPESVKVETPPRTAQVQPPPPPSPPVPPPERYRSQHQHGLVPAQSPTKSPVISDGHLSNGGPAPSVSSQASPIIPSRSKLNRARILFPPGTPQWLQDCLERTKAAHPADDFGALPRPPQPGADPATPPEWRLKCYDCPGKLYTPGPDQTLENFIVHLRNRQHRANVSKRIAQQAAEAGIPPADPQPSTS</sequence>
<feature type="compositionally biased region" description="Pro residues" evidence="6">
    <location>
        <begin position="1022"/>
        <end position="1032"/>
    </location>
</feature>
<keyword evidence="4" id="KW-0804">Transcription</keyword>
<comment type="caution">
    <text evidence="7">The sequence shown here is derived from an EMBL/GenBank/DDBJ whole genome shotgun (WGS) entry which is preliminary data.</text>
</comment>
<feature type="compositionally biased region" description="Low complexity" evidence="6">
    <location>
        <begin position="280"/>
        <end position="297"/>
    </location>
</feature>
<accession>A0A9P6B326</accession>
<evidence type="ECO:0000256" key="1">
    <source>
        <dbReference type="ARBA" id="ARBA00004123"/>
    </source>
</evidence>